<keyword evidence="3" id="KW-0547">Nucleotide-binding</keyword>
<dbReference type="InterPro" id="IPR004344">
    <property type="entry name" value="TTL/TTLL_fam"/>
</dbReference>
<dbReference type="Gene3D" id="3.30.470.20">
    <property type="entry name" value="ATP-grasp fold, B domain"/>
    <property type="match status" value="1"/>
</dbReference>
<dbReference type="PANTHER" id="PTHR12241:SF39">
    <property type="entry name" value="TUBULIN POLYGLUTAMYLASE TTLL9-RELATED"/>
    <property type="match status" value="1"/>
</dbReference>
<dbReference type="GO" id="GO:0015631">
    <property type="term" value="F:tubulin binding"/>
    <property type="evidence" value="ECO:0007669"/>
    <property type="project" value="TreeGrafter"/>
</dbReference>
<keyword evidence="2" id="KW-0436">Ligase</keyword>
<accession>A0A7E4VQR4</accession>
<dbReference type="GO" id="GO:0000226">
    <property type="term" value="P:microtubule cytoskeleton organization"/>
    <property type="evidence" value="ECO:0007669"/>
    <property type="project" value="TreeGrafter"/>
</dbReference>
<dbReference type="PROSITE" id="PS51221">
    <property type="entry name" value="TTL"/>
    <property type="match status" value="1"/>
</dbReference>
<dbReference type="Pfam" id="PF03133">
    <property type="entry name" value="TTL"/>
    <property type="match status" value="1"/>
</dbReference>
<dbReference type="Proteomes" id="UP000492821">
    <property type="component" value="Unassembled WGS sequence"/>
</dbReference>
<sequence>MGVFSVSQSPRTITSGHQRFFLLAEEEAIFTLREPRYSSIIAESASHRFTKSDTKTYYRKDPVKYALGEQEHAPRESLVRVSDDWQFFWVSREWMTTQFDRHRFKDGQLVCHFRNDYELTRKDCLIKNHKKAKKFAGANSPHMDYLPASYVLPMEYHLFVEEFRKYNSDTMWIMKPVSGAQGRGIFLFKKLKDIQEWKKKGRSTDSVTQPYVVQTYVCNPYLIGGKKFDMRLYVLVTSFRPLNAWIHREGFARFSHSRYSMDSCEDAFVHLTNVAIAKAATDYDPERGLKWSLDRLTRYIAARHGHATVRRMLDNIANIIIQSLRSVQNQIMQDNHCFELYGYDIMLDEHLKPWLLEVNASPSLTPSSKDDYELKYRVLTHIRSGNEIDIGGFDLLLRNNEVVMSVGSPANNMVASINADIFEASINCRIASQGHSSIRSTPAPVGSSVSVAGRHLPPCKQAVLRLLAAFPLPQNLTPVMKTSAAARSGFARASESYGKKAMTMNDKMLLAGSIGRELWALWSALGSDQRKSACGQEAGLMLMDVDD</sequence>
<keyword evidence="6" id="KW-1185">Reference proteome</keyword>
<protein>
    <recommendedName>
        <fullName evidence="5">Tubulin--tyrosine ligase-like protein 9</fullName>
    </recommendedName>
</protein>
<reference evidence="7" key="2">
    <citation type="submission" date="2020-10" db="UniProtKB">
        <authorList>
            <consortium name="WormBaseParasite"/>
        </authorList>
    </citation>
    <scope>IDENTIFICATION</scope>
</reference>
<evidence type="ECO:0000256" key="1">
    <source>
        <dbReference type="ARBA" id="ARBA00006820"/>
    </source>
</evidence>
<evidence type="ECO:0000313" key="7">
    <source>
        <dbReference type="WBParaSite" id="Pan_g23921.t2"/>
    </source>
</evidence>
<organism evidence="6 7">
    <name type="scientific">Panagrellus redivivus</name>
    <name type="common">Microworm</name>
    <dbReference type="NCBI Taxonomy" id="6233"/>
    <lineage>
        <taxon>Eukaryota</taxon>
        <taxon>Metazoa</taxon>
        <taxon>Ecdysozoa</taxon>
        <taxon>Nematoda</taxon>
        <taxon>Chromadorea</taxon>
        <taxon>Rhabditida</taxon>
        <taxon>Tylenchina</taxon>
        <taxon>Panagrolaimomorpha</taxon>
        <taxon>Panagrolaimoidea</taxon>
        <taxon>Panagrolaimidae</taxon>
        <taxon>Panagrellus</taxon>
    </lineage>
</organism>
<dbReference type="GO" id="GO:0019098">
    <property type="term" value="P:reproductive behavior"/>
    <property type="evidence" value="ECO:0007669"/>
    <property type="project" value="UniProtKB-ARBA"/>
</dbReference>
<evidence type="ECO:0000256" key="3">
    <source>
        <dbReference type="ARBA" id="ARBA00022741"/>
    </source>
</evidence>
<dbReference type="GO" id="GO:0036064">
    <property type="term" value="C:ciliary basal body"/>
    <property type="evidence" value="ECO:0007669"/>
    <property type="project" value="TreeGrafter"/>
</dbReference>
<dbReference type="WBParaSite" id="Pan_g23921.t2">
    <property type="protein sequence ID" value="Pan_g23921.t2"/>
    <property type="gene ID" value="Pan_g23921"/>
</dbReference>
<proteinExistence type="inferred from homology"/>
<evidence type="ECO:0000313" key="6">
    <source>
        <dbReference type="Proteomes" id="UP000492821"/>
    </source>
</evidence>
<dbReference type="SUPFAM" id="SSF56059">
    <property type="entry name" value="Glutathione synthetase ATP-binding domain-like"/>
    <property type="match status" value="1"/>
</dbReference>
<dbReference type="PANTHER" id="PTHR12241">
    <property type="entry name" value="TUBULIN POLYGLUTAMYLASE"/>
    <property type="match status" value="1"/>
</dbReference>
<name>A0A7E4VQR4_PANRE</name>
<dbReference type="GO" id="GO:0005524">
    <property type="term" value="F:ATP binding"/>
    <property type="evidence" value="ECO:0007669"/>
    <property type="project" value="UniProtKB-KW"/>
</dbReference>
<evidence type="ECO:0000256" key="2">
    <source>
        <dbReference type="ARBA" id="ARBA00022598"/>
    </source>
</evidence>
<evidence type="ECO:0000256" key="5">
    <source>
        <dbReference type="ARBA" id="ARBA00030445"/>
    </source>
</evidence>
<comment type="similarity">
    <text evidence="1">Belongs to the tubulin--tyrosine ligase family.</text>
</comment>
<keyword evidence="4" id="KW-0067">ATP-binding</keyword>
<dbReference type="AlphaFoldDB" id="A0A7E4VQR4"/>
<reference evidence="6" key="1">
    <citation type="journal article" date="2013" name="Genetics">
        <title>The draft genome and transcriptome of Panagrellus redivivus are shaped by the harsh demands of a free-living lifestyle.</title>
        <authorList>
            <person name="Srinivasan J."/>
            <person name="Dillman A.R."/>
            <person name="Macchietto M.G."/>
            <person name="Heikkinen L."/>
            <person name="Lakso M."/>
            <person name="Fracchia K.M."/>
            <person name="Antoshechkin I."/>
            <person name="Mortazavi A."/>
            <person name="Wong G."/>
            <person name="Sternberg P.W."/>
        </authorList>
    </citation>
    <scope>NUCLEOTIDE SEQUENCE [LARGE SCALE GENOMIC DNA]</scope>
    <source>
        <strain evidence="6">MT8872</strain>
    </source>
</reference>
<dbReference type="GO" id="GO:0070740">
    <property type="term" value="F:tubulin-glutamic acid ligase activity"/>
    <property type="evidence" value="ECO:0007669"/>
    <property type="project" value="TreeGrafter"/>
</dbReference>
<evidence type="ECO:0000256" key="4">
    <source>
        <dbReference type="ARBA" id="ARBA00022840"/>
    </source>
</evidence>